<dbReference type="EMBL" id="JABXXR010000264">
    <property type="protein sequence ID" value="NVN42077.1"/>
    <property type="molecule type" value="Genomic_DNA"/>
</dbReference>
<gene>
    <name evidence="1" type="ORF">HUK82_16145</name>
</gene>
<keyword evidence="2" id="KW-1185">Reference proteome</keyword>
<dbReference type="Proteomes" id="UP000585665">
    <property type="component" value="Unassembled WGS sequence"/>
</dbReference>
<keyword evidence="1" id="KW-0808">Transferase</keyword>
<evidence type="ECO:0000313" key="1">
    <source>
        <dbReference type="EMBL" id="NVN42077.1"/>
    </source>
</evidence>
<accession>A0A850PC36</accession>
<dbReference type="InterPro" id="IPR014777">
    <property type="entry name" value="4pyrrole_Mease_sub1"/>
</dbReference>
<dbReference type="SUPFAM" id="SSF53790">
    <property type="entry name" value="Tetrapyrrole methylase"/>
    <property type="match status" value="1"/>
</dbReference>
<protein>
    <submittedName>
        <fullName evidence="1">Precorrin-3B C(17)-methyltransferase</fullName>
        <ecNumber evidence="1">2.1.1.131</ecNumber>
    </submittedName>
</protein>
<keyword evidence="1" id="KW-0489">Methyltransferase</keyword>
<sequence length="58" mass="6104">MSWLRVIGLGPGTVLQRTAEAEAALAQATDLVGYAPYVARVAAGPDVVRHASDNRVEL</sequence>
<comment type="caution">
    <text evidence="1">The sequence shown here is derived from an EMBL/GenBank/DDBJ whole genome shotgun (WGS) entry which is preliminary data.</text>
</comment>
<dbReference type="GO" id="GO:0030789">
    <property type="term" value="F:precorrin-3B C17-methyltransferase activity"/>
    <property type="evidence" value="ECO:0007669"/>
    <property type="project" value="UniProtKB-EC"/>
</dbReference>
<organism evidence="1 2">
    <name type="scientific">Ameyamaea chiangmaiensis</name>
    <dbReference type="NCBI Taxonomy" id="442969"/>
    <lineage>
        <taxon>Bacteria</taxon>
        <taxon>Pseudomonadati</taxon>
        <taxon>Pseudomonadota</taxon>
        <taxon>Alphaproteobacteria</taxon>
        <taxon>Acetobacterales</taxon>
        <taxon>Acetobacteraceae</taxon>
        <taxon>Ameyamaea</taxon>
    </lineage>
</organism>
<dbReference type="AlphaFoldDB" id="A0A850PC36"/>
<evidence type="ECO:0000313" key="2">
    <source>
        <dbReference type="Proteomes" id="UP000585665"/>
    </source>
</evidence>
<reference evidence="1 2" key="1">
    <citation type="submission" date="2020-06" db="EMBL/GenBank/DDBJ databases">
        <title>Description of novel acetic acid bacteria.</title>
        <authorList>
            <person name="Sombolestani A."/>
        </authorList>
    </citation>
    <scope>NUCLEOTIDE SEQUENCE [LARGE SCALE GENOMIC DNA]</scope>
    <source>
        <strain evidence="1 2">LMG 27010</strain>
    </source>
</reference>
<dbReference type="Gene3D" id="3.40.1010.10">
    <property type="entry name" value="Cobalt-precorrin-4 Transmethylase, Domain 1"/>
    <property type="match status" value="1"/>
</dbReference>
<name>A0A850PC36_9PROT</name>
<feature type="non-terminal residue" evidence="1">
    <location>
        <position position="58"/>
    </location>
</feature>
<dbReference type="GO" id="GO:0032259">
    <property type="term" value="P:methylation"/>
    <property type="evidence" value="ECO:0007669"/>
    <property type="project" value="UniProtKB-KW"/>
</dbReference>
<proteinExistence type="predicted"/>
<dbReference type="InterPro" id="IPR035996">
    <property type="entry name" value="4pyrrol_Methylase_sf"/>
</dbReference>
<dbReference type="EC" id="2.1.1.131" evidence="1"/>